<reference evidence="2" key="1">
    <citation type="journal article" date="2023" name="Front. Plant Sci.">
        <title>Chromosomal-level genome assembly of Melastoma candidum provides insights into trichome evolution.</title>
        <authorList>
            <person name="Zhong Y."/>
            <person name="Wu W."/>
            <person name="Sun C."/>
            <person name="Zou P."/>
            <person name="Liu Y."/>
            <person name="Dai S."/>
            <person name="Zhou R."/>
        </authorList>
    </citation>
    <scope>NUCLEOTIDE SEQUENCE [LARGE SCALE GENOMIC DNA]</scope>
</reference>
<gene>
    <name evidence="1" type="ORF">MLD38_004299</name>
</gene>
<dbReference type="EMBL" id="CM042881">
    <property type="protein sequence ID" value="KAI4386363.1"/>
    <property type="molecule type" value="Genomic_DNA"/>
</dbReference>
<name>A0ACB9S6T2_9MYRT</name>
<sequence>MGMEANDPLPFAVGIIGNVVSILVYLVPSMTFYRIYKKKSTGEYQCLPYMVALFSSMLWLFYAYIRKNVILLVTINSSGTIIESIYIAIFLVYAPRPTRILTIKILLALNVVLYLALVLFSIFLTKGALRVQVFGWICVTVAALVFAAPLSILVRVYKTKSVEYMPIHLSIFLSVGAIAWFLYGFLVHDWCVAIPNVFGFTLGVVQMVVYACYRNAKKVGGVEEEMKVGDVKDAFAMGPELVEPNENPTKDIIPENKDDSPV</sequence>
<evidence type="ECO:0000313" key="2">
    <source>
        <dbReference type="Proteomes" id="UP001057402"/>
    </source>
</evidence>
<evidence type="ECO:0000313" key="1">
    <source>
        <dbReference type="EMBL" id="KAI4386363.1"/>
    </source>
</evidence>
<comment type="caution">
    <text evidence="1">The sequence shown here is derived from an EMBL/GenBank/DDBJ whole genome shotgun (WGS) entry which is preliminary data.</text>
</comment>
<accession>A0ACB9S6T2</accession>
<protein>
    <submittedName>
        <fullName evidence="1">Uncharacterized protein</fullName>
    </submittedName>
</protein>
<organism evidence="1 2">
    <name type="scientific">Melastoma candidum</name>
    <dbReference type="NCBI Taxonomy" id="119954"/>
    <lineage>
        <taxon>Eukaryota</taxon>
        <taxon>Viridiplantae</taxon>
        <taxon>Streptophyta</taxon>
        <taxon>Embryophyta</taxon>
        <taxon>Tracheophyta</taxon>
        <taxon>Spermatophyta</taxon>
        <taxon>Magnoliopsida</taxon>
        <taxon>eudicotyledons</taxon>
        <taxon>Gunneridae</taxon>
        <taxon>Pentapetalae</taxon>
        <taxon>rosids</taxon>
        <taxon>malvids</taxon>
        <taxon>Myrtales</taxon>
        <taxon>Melastomataceae</taxon>
        <taxon>Melastomatoideae</taxon>
        <taxon>Melastomateae</taxon>
        <taxon>Melastoma</taxon>
    </lineage>
</organism>
<proteinExistence type="predicted"/>
<dbReference type="Proteomes" id="UP001057402">
    <property type="component" value="Chromosome 2"/>
</dbReference>
<keyword evidence="2" id="KW-1185">Reference proteome</keyword>